<dbReference type="InterPro" id="IPR057980">
    <property type="entry name" value="TPR_INTS8"/>
</dbReference>
<sequence>MSEAPLAPRTLAVGGLPEAARKGVPGMLEYVAELRAEGGDARARSVLAELVARARIKEPFEKACAEAREPDTAAAGVPASPSGATKVIALRDPQEMYLCAAARMALCMDLNVAELALVVPAVAVPYLLLSVDASEVMSVQHPFLLFSRYCILQHTAGCFVPPEMRESARDCAGFVDEAVRALLESEIKAQPQADDVQQQALSVAERRDAAGVSRWVLQLPRRRVRALLCQMVAELGMYHLVADSPDKAVEAVQLLRSLLGRFGLSLDEAGVDGIRLRRIESMCAAAKAQARERAASSESLLVRVHTRGVGDVPHERLIAEAIRRTTPMAYRRASARSARSLESGSDLYYVATLCNAVSVVLDRGKTEHALVSALKALTSPPEQLWDLLLAVPKAVVAHADFASGGMSADEFWRRIRPVYLLLYNCIDNPAWRRKVEACPMLDVVFEAIPASRIRPLFSDDKTAVLRTPLDGSDSAQQVYLRELLISRIQPHESHHSQELNLIISQFPNSSGTLLANSAQSLFEKAREQRHGCIVRTIVEVKRSVEYSAIIDELLSLAPISLAERQAGIIARVMECYASVGVPSLKTFKRLVTALLQSGMGLFEFTKMLLQPPPDGQPMTPEVVTYGNVSRILTLLWGHVTYFNGANLPAGFYTHGVPKDLESAPEQIIREIVPTVVDLVPWLCKNDGIRGDLLVVHQVIVDAIRDLENSDQLFCLIIGFFGGILSRVQPVERRFLVEALGPLSILTNPNLREWQTEGERNIAKICQPAAEIAFDDAERVFLLSFIALVSRAWASHNPRLSPIPHWMLADLAFVSQTTEDLKLCKVHQMNALVILSNGFSHLRKLEPVWESGLLRRIIECNLQLNDFVDAAFFVQLMPAPDYQLAFHALSHVPWDALAAGTAAASVEESLLCFWDIHMLEFITHHLNKHGCARLVAKMVGALGGC</sequence>
<name>A0ABR4MW63_9FUNG</name>
<protein>
    <submittedName>
        <fullName evidence="2">Integrator complex subunit 8</fullName>
    </submittedName>
</protein>
<feature type="domain" description="INTS8 TPR repeats" evidence="1">
    <location>
        <begin position="806"/>
        <end position="931"/>
    </location>
</feature>
<gene>
    <name evidence="2" type="primary">INTS8</name>
    <name evidence="2" type="ORF">HK105_209055</name>
</gene>
<keyword evidence="3" id="KW-1185">Reference proteome</keyword>
<proteinExistence type="predicted"/>
<dbReference type="EMBL" id="JADGIZ020000107">
    <property type="protein sequence ID" value="KAL2911476.1"/>
    <property type="molecule type" value="Genomic_DNA"/>
</dbReference>
<accession>A0ABR4MW63</accession>
<comment type="caution">
    <text evidence="2">The sequence shown here is derived from an EMBL/GenBank/DDBJ whole genome shotgun (WGS) entry which is preliminary data.</text>
</comment>
<evidence type="ECO:0000313" key="2">
    <source>
        <dbReference type="EMBL" id="KAL2911476.1"/>
    </source>
</evidence>
<evidence type="ECO:0000313" key="3">
    <source>
        <dbReference type="Proteomes" id="UP001527925"/>
    </source>
</evidence>
<reference evidence="2 3" key="1">
    <citation type="submission" date="2023-09" db="EMBL/GenBank/DDBJ databases">
        <title>Pangenome analysis of Batrachochytrium dendrobatidis and related Chytrids.</title>
        <authorList>
            <person name="Yacoub M.N."/>
            <person name="Stajich J.E."/>
            <person name="James T.Y."/>
        </authorList>
    </citation>
    <scope>NUCLEOTIDE SEQUENCE [LARGE SCALE GENOMIC DNA]</scope>
    <source>
        <strain evidence="2 3">JEL0888</strain>
    </source>
</reference>
<evidence type="ECO:0000259" key="1">
    <source>
        <dbReference type="Pfam" id="PF25756"/>
    </source>
</evidence>
<dbReference type="Pfam" id="PF25756">
    <property type="entry name" value="TPR_INTS8"/>
    <property type="match status" value="1"/>
</dbReference>
<organism evidence="2 3">
    <name type="scientific">Polyrhizophydium stewartii</name>
    <dbReference type="NCBI Taxonomy" id="2732419"/>
    <lineage>
        <taxon>Eukaryota</taxon>
        <taxon>Fungi</taxon>
        <taxon>Fungi incertae sedis</taxon>
        <taxon>Chytridiomycota</taxon>
        <taxon>Chytridiomycota incertae sedis</taxon>
        <taxon>Chytridiomycetes</taxon>
        <taxon>Rhizophydiales</taxon>
        <taxon>Rhizophydiales incertae sedis</taxon>
        <taxon>Polyrhizophydium</taxon>
    </lineage>
</organism>
<dbReference type="Proteomes" id="UP001527925">
    <property type="component" value="Unassembled WGS sequence"/>
</dbReference>